<feature type="region of interest" description="Disordered" evidence="1">
    <location>
        <begin position="270"/>
        <end position="297"/>
    </location>
</feature>
<comment type="caution">
    <text evidence="3">The sequence shown here is derived from an EMBL/GenBank/DDBJ whole genome shotgun (WGS) entry which is preliminary data.</text>
</comment>
<feature type="region of interest" description="Disordered" evidence="1">
    <location>
        <begin position="354"/>
        <end position="412"/>
    </location>
</feature>
<dbReference type="EMBL" id="JARIHO010000042">
    <property type="protein sequence ID" value="KAJ7326262.1"/>
    <property type="molecule type" value="Genomic_DNA"/>
</dbReference>
<dbReference type="Gene3D" id="2.60.120.260">
    <property type="entry name" value="Galactose-binding domain-like"/>
    <property type="match status" value="2"/>
</dbReference>
<evidence type="ECO:0008006" key="5">
    <source>
        <dbReference type="Google" id="ProtNLM"/>
    </source>
</evidence>
<organism evidence="3 4">
    <name type="scientific">Mycena albidolilacea</name>
    <dbReference type="NCBI Taxonomy" id="1033008"/>
    <lineage>
        <taxon>Eukaryota</taxon>
        <taxon>Fungi</taxon>
        <taxon>Dikarya</taxon>
        <taxon>Basidiomycota</taxon>
        <taxon>Agaricomycotina</taxon>
        <taxon>Agaricomycetes</taxon>
        <taxon>Agaricomycetidae</taxon>
        <taxon>Agaricales</taxon>
        <taxon>Marasmiineae</taxon>
        <taxon>Mycenaceae</taxon>
        <taxon>Mycena</taxon>
    </lineage>
</organism>
<proteinExistence type="predicted"/>
<gene>
    <name evidence="3" type="ORF">DFH08DRAFT_885229</name>
</gene>
<evidence type="ECO:0000256" key="2">
    <source>
        <dbReference type="SAM" id="Phobius"/>
    </source>
</evidence>
<keyword evidence="2" id="KW-1133">Transmembrane helix</keyword>
<protein>
    <recommendedName>
        <fullName evidence="5">Transmembrane protein</fullName>
    </recommendedName>
</protein>
<feature type="transmembrane region" description="Helical" evidence="2">
    <location>
        <begin position="306"/>
        <end position="327"/>
    </location>
</feature>
<name>A0AAD7EHM1_9AGAR</name>
<accession>A0AAD7EHM1</accession>
<evidence type="ECO:0000256" key="1">
    <source>
        <dbReference type="SAM" id="MobiDB-lite"/>
    </source>
</evidence>
<keyword evidence="2" id="KW-0812">Transmembrane</keyword>
<feature type="compositionally biased region" description="Polar residues" evidence="1">
    <location>
        <begin position="270"/>
        <end position="291"/>
    </location>
</feature>
<evidence type="ECO:0000313" key="4">
    <source>
        <dbReference type="Proteomes" id="UP001218218"/>
    </source>
</evidence>
<evidence type="ECO:0000313" key="3">
    <source>
        <dbReference type="EMBL" id="KAJ7326262.1"/>
    </source>
</evidence>
<keyword evidence="4" id="KW-1185">Reference proteome</keyword>
<dbReference type="CDD" id="cd02795">
    <property type="entry name" value="CBM6-CBM35-CBM36_like"/>
    <property type="match status" value="1"/>
</dbReference>
<reference evidence="3" key="1">
    <citation type="submission" date="2023-03" db="EMBL/GenBank/DDBJ databases">
        <title>Massive genome expansion in bonnet fungi (Mycena s.s.) driven by repeated elements and novel gene families across ecological guilds.</title>
        <authorList>
            <consortium name="Lawrence Berkeley National Laboratory"/>
            <person name="Harder C.B."/>
            <person name="Miyauchi S."/>
            <person name="Viragh M."/>
            <person name="Kuo A."/>
            <person name="Thoen E."/>
            <person name="Andreopoulos B."/>
            <person name="Lu D."/>
            <person name="Skrede I."/>
            <person name="Drula E."/>
            <person name="Henrissat B."/>
            <person name="Morin E."/>
            <person name="Kohler A."/>
            <person name="Barry K."/>
            <person name="LaButti K."/>
            <person name="Morin E."/>
            <person name="Salamov A."/>
            <person name="Lipzen A."/>
            <person name="Mereny Z."/>
            <person name="Hegedus B."/>
            <person name="Baldrian P."/>
            <person name="Stursova M."/>
            <person name="Weitz H."/>
            <person name="Taylor A."/>
            <person name="Grigoriev I.V."/>
            <person name="Nagy L.G."/>
            <person name="Martin F."/>
            <person name="Kauserud H."/>
        </authorList>
    </citation>
    <scope>NUCLEOTIDE SEQUENCE</scope>
    <source>
        <strain evidence="3">CBHHK002</strain>
    </source>
</reference>
<dbReference type="Proteomes" id="UP001218218">
    <property type="component" value="Unassembled WGS sequence"/>
</dbReference>
<sequence length="412" mass="43363">MASANFTIDDTSPLIQYAGIWNAGSDTLDPLGHLYSNGGTFTVCNTLGSSATFTFNGTQVYVYGAKRDNHGPYSITLDGTTTAFDGFSKTDLWTTLFVSDLLAQGLHTVTVTNQMANAYLDIDYITWTSTVAEHGETTTLEDTASRFSYEPEVAWSTDLEAVLLSGFSSGNGHVTIIYGASASLTFQGDVVTIFGVVGPSIAPYSVQLDGTPRGTLNATKSRYTPQVALYHADNLGTGLHTLVLTAQPAAERQMLAIDYAKVAAVPQPSAVSSVTSGTPSSLTSGMPSSFASAPVGSADSRHIGPAVGGAIAGVVFLGLLGFLVFCFTQRRARHARHGNSTLVVSQFPYQSQLEPDAAPGGQMLQIGRGTTPGMTPTVHAPPLPDISGTSFSRRKQDDELPPDYAQATAPDR</sequence>
<keyword evidence="2" id="KW-0472">Membrane</keyword>
<dbReference type="AlphaFoldDB" id="A0AAD7EHM1"/>